<dbReference type="Proteomes" id="UP000595140">
    <property type="component" value="Unassembled WGS sequence"/>
</dbReference>
<feature type="coiled-coil region" evidence="1">
    <location>
        <begin position="86"/>
        <end position="113"/>
    </location>
</feature>
<name>A0A484MZH1_9ASTE</name>
<dbReference type="EMBL" id="OOIL02005040">
    <property type="protein sequence ID" value="VFQ93857.1"/>
    <property type="molecule type" value="Genomic_DNA"/>
</dbReference>
<feature type="compositionally biased region" description="Basic residues" evidence="2">
    <location>
        <begin position="1"/>
        <end position="11"/>
    </location>
</feature>
<evidence type="ECO:0000256" key="1">
    <source>
        <dbReference type="SAM" id="Coils"/>
    </source>
</evidence>
<sequence>MGSNSFRKKCSIPHAQGSGRKTKPSLKRKLICLKLDVGGQVLSATKSQNEIDSKIQTFIQQSTNARESVAVCEKIENAEAEGKDQIPRLQEQLAAVEKRRSDLTRDYDSLMAELEPLHAKLKSLKDSNLEEQKARVEESEQAAIRAWEESSGRFV</sequence>
<organism evidence="3 4">
    <name type="scientific">Cuscuta campestris</name>
    <dbReference type="NCBI Taxonomy" id="132261"/>
    <lineage>
        <taxon>Eukaryota</taxon>
        <taxon>Viridiplantae</taxon>
        <taxon>Streptophyta</taxon>
        <taxon>Embryophyta</taxon>
        <taxon>Tracheophyta</taxon>
        <taxon>Spermatophyta</taxon>
        <taxon>Magnoliopsida</taxon>
        <taxon>eudicotyledons</taxon>
        <taxon>Gunneridae</taxon>
        <taxon>Pentapetalae</taxon>
        <taxon>asterids</taxon>
        <taxon>lamiids</taxon>
        <taxon>Solanales</taxon>
        <taxon>Convolvulaceae</taxon>
        <taxon>Cuscuteae</taxon>
        <taxon>Cuscuta</taxon>
        <taxon>Cuscuta subgen. Grammica</taxon>
        <taxon>Cuscuta sect. Cleistogrammica</taxon>
    </lineage>
</organism>
<dbReference type="AlphaFoldDB" id="A0A484MZH1"/>
<keyword evidence="4" id="KW-1185">Reference proteome</keyword>
<protein>
    <submittedName>
        <fullName evidence="3">Uncharacterized protein</fullName>
    </submittedName>
</protein>
<evidence type="ECO:0000313" key="4">
    <source>
        <dbReference type="Proteomes" id="UP000595140"/>
    </source>
</evidence>
<feature type="region of interest" description="Disordered" evidence="2">
    <location>
        <begin position="1"/>
        <end position="25"/>
    </location>
</feature>
<proteinExistence type="predicted"/>
<dbReference type="OrthoDB" id="1703942at2759"/>
<keyword evidence="1" id="KW-0175">Coiled coil</keyword>
<gene>
    <name evidence="3" type="ORF">CCAM_LOCUS35633</name>
</gene>
<evidence type="ECO:0000313" key="3">
    <source>
        <dbReference type="EMBL" id="VFQ93857.1"/>
    </source>
</evidence>
<reference evidence="3 4" key="1">
    <citation type="submission" date="2018-04" db="EMBL/GenBank/DDBJ databases">
        <authorList>
            <person name="Vogel A."/>
        </authorList>
    </citation>
    <scope>NUCLEOTIDE SEQUENCE [LARGE SCALE GENOMIC DNA]</scope>
</reference>
<accession>A0A484MZH1</accession>
<evidence type="ECO:0000256" key="2">
    <source>
        <dbReference type="SAM" id="MobiDB-lite"/>
    </source>
</evidence>